<protein>
    <submittedName>
        <fullName evidence="1">Uncharacterized protein</fullName>
    </submittedName>
</protein>
<evidence type="ECO:0000313" key="2">
    <source>
        <dbReference type="Proteomes" id="UP000178650"/>
    </source>
</evidence>
<dbReference type="InterPro" id="IPR014985">
    <property type="entry name" value="WbqC"/>
</dbReference>
<comment type="caution">
    <text evidence="1">The sequence shown here is derived from an EMBL/GenBank/DDBJ whole genome shotgun (WGS) entry which is preliminary data.</text>
</comment>
<organism evidence="1 2">
    <name type="scientific">Candidatus Staskawiczbacteria bacterium RIFOXYB1_FULL_37_44</name>
    <dbReference type="NCBI Taxonomy" id="1802223"/>
    <lineage>
        <taxon>Bacteria</taxon>
        <taxon>Candidatus Staskawicziibacteriota</taxon>
    </lineage>
</organism>
<dbReference type="AlphaFoldDB" id="A0A1G2IW57"/>
<dbReference type="Pfam" id="PF08889">
    <property type="entry name" value="WbqC"/>
    <property type="match status" value="1"/>
</dbReference>
<dbReference type="Proteomes" id="UP000178650">
    <property type="component" value="Unassembled WGS sequence"/>
</dbReference>
<reference evidence="1 2" key="1">
    <citation type="journal article" date="2016" name="Nat. Commun.">
        <title>Thousands of microbial genomes shed light on interconnected biogeochemical processes in an aquifer system.</title>
        <authorList>
            <person name="Anantharaman K."/>
            <person name="Brown C.T."/>
            <person name="Hug L.A."/>
            <person name="Sharon I."/>
            <person name="Castelle C.J."/>
            <person name="Probst A.J."/>
            <person name="Thomas B.C."/>
            <person name="Singh A."/>
            <person name="Wilkins M.J."/>
            <person name="Karaoz U."/>
            <person name="Brodie E.L."/>
            <person name="Williams K.H."/>
            <person name="Hubbard S.S."/>
            <person name="Banfield J.F."/>
        </authorList>
    </citation>
    <scope>NUCLEOTIDE SEQUENCE [LARGE SCALE GENOMIC DNA]</scope>
</reference>
<dbReference type="STRING" id="1802223.A2358_03870"/>
<accession>A0A1G2IW57</accession>
<evidence type="ECO:0000313" key="1">
    <source>
        <dbReference type="EMBL" id="OGZ79094.1"/>
    </source>
</evidence>
<proteinExistence type="predicted"/>
<gene>
    <name evidence="1" type="ORF">A2358_03870</name>
</gene>
<dbReference type="EMBL" id="MHPJ01000009">
    <property type="protein sequence ID" value="OGZ79094.1"/>
    <property type="molecule type" value="Genomic_DNA"/>
</dbReference>
<sequence>MIKQNDKIMKVAISQPEHFPYLGYFEKMAVCDIFVILDNVQFSGPRSWQNRNRFINKSGEWQWFTVPVAKNSYFEKINDVKVAPDLGWRNKLIKTLSLNFPGNPKFDYEKIYNSGKLVDINMESINLCRNILEINTPMIKSSEIPVIGIKAELIYNICKYLKADIYISGQGAKDYLKDAKFKDIEIKFIEPKVKTLESTIVLISNDDKLKEAKEIIKKLRNNE</sequence>
<name>A0A1G2IW57_9BACT</name>